<accession>A0ABY2IWU0</accession>
<reference evidence="3 4" key="1">
    <citation type="submission" date="2019-03" db="EMBL/GenBank/DDBJ databases">
        <title>Genomics of glacier-inhabiting Cryobacterium strains.</title>
        <authorList>
            <person name="Liu Q."/>
            <person name="Xin Y.-H."/>
        </authorList>
    </citation>
    <scope>NUCLEOTIDE SEQUENCE [LARGE SCALE GENOMIC DNA]</scope>
    <source>
        <strain evidence="3 4">TMT4-23</strain>
    </source>
</reference>
<evidence type="ECO:0008006" key="5">
    <source>
        <dbReference type="Google" id="ProtNLM"/>
    </source>
</evidence>
<feature type="transmembrane region" description="Helical" evidence="2">
    <location>
        <begin position="42"/>
        <end position="64"/>
    </location>
</feature>
<evidence type="ECO:0000313" key="4">
    <source>
        <dbReference type="Proteomes" id="UP000298355"/>
    </source>
</evidence>
<dbReference type="RefSeq" id="WP_134364189.1">
    <property type="nucleotide sequence ID" value="NZ_SOGJ01000026.1"/>
</dbReference>
<protein>
    <recommendedName>
        <fullName evidence="5">Potassium transporter Trk</fullName>
    </recommendedName>
</protein>
<name>A0ABY2IWU0_9MICO</name>
<proteinExistence type="predicted"/>
<feature type="region of interest" description="Disordered" evidence="1">
    <location>
        <begin position="114"/>
        <end position="137"/>
    </location>
</feature>
<dbReference type="EMBL" id="SOGJ01000026">
    <property type="protein sequence ID" value="TFC96456.1"/>
    <property type="molecule type" value="Genomic_DNA"/>
</dbReference>
<evidence type="ECO:0000256" key="2">
    <source>
        <dbReference type="SAM" id="Phobius"/>
    </source>
</evidence>
<evidence type="ECO:0000256" key="1">
    <source>
        <dbReference type="SAM" id="MobiDB-lite"/>
    </source>
</evidence>
<keyword evidence="4" id="KW-1185">Reference proteome</keyword>
<keyword evidence="2" id="KW-0812">Transmembrane</keyword>
<keyword evidence="2" id="KW-0472">Membrane</keyword>
<gene>
    <name evidence="3" type="ORF">E3O65_13210</name>
</gene>
<dbReference type="Proteomes" id="UP000298355">
    <property type="component" value="Unassembled WGS sequence"/>
</dbReference>
<feature type="compositionally biased region" description="Polar residues" evidence="1">
    <location>
        <begin position="127"/>
        <end position="137"/>
    </location>
</feature>
<feature type="transmembrane region" description="Helical" evidence="2">
    <location>
        <begin position="76"/>
        <end position="98"/>
    </location>
</feature>
<organism evidence="3 4">
    <name type="scientific">Cryobacterium breve</name>
    <dbReference type="NCBI Taxonomy" id="1259258"/>
    <lineage>
        <taxon>Bacteria</taxon>
        <taxon>Bacillati</taxon>
        <taxon>Actinomycetota</taxon>
        <taxon>Actinomycetes</taxon>
        <taxon>Micrococcales</taxon>
        <taxon>Microbacteriaceae</taxon>
        <taxon>Cryobacterium</taxon>
    </lineage>
</organism>
<evidence type="ECO:0000313" key="3">
    <source>
        <dbReference type="EMBL" id="TFC96456.1"/>
    </source>
</evidence>
<comment type="caution">
    <text evidence="3">The sequence shown here is derived from an EMBL/GenBank/DDBJ whole genome shotgun (WGS) entry which is preliminary data.</text>
</comment>
<keyword evidence="2" id="KW-1133">Transmembrane helix</keyword>
<feature type="region of interest" description="Disordered" evidence="1">
    <location>
        <begin position="1"/>
        <end position="29"/>
    </location>
</feature>
<sequence>MTSDQQPEQPSAQSGPGEGSGESAGESVVDKATVTVRRSPRFFNFMLLGAVIGAITALVLTIVFPENAEFGATQVFGFLLLAFVALGVTLGAVVAIFIDRVISRRGKTVIVDRMTPLGSGDSEAPDATSNPSDPEKN</sequence>